<evidence type="ECO:0000313" key="2">
    <source>
        <dbReference type="EMBL" id="RWU12026.1"/>
    </source>
</evidence>
<evidence type="ECO:0000313" key="3">
    <source>
        <dbReference type="Proteomes" id="UP000286434"/>
    </source>
</evidence>
<dbReference type="RefSeq" id="WP_088223766.1">
    <property type="nucleotide sequence ID" value="NZ_CP021839.1"/>
</dbReference>
<dbReference type="EMBL" id="SBBW01000038">
    <property type="protein sequence ID" value="RWU12026.1"/>
    <property type="molecule type" value="Genomic_DNA"/>
</dbReference>
<evidence type="ECO:0000259" key="1">
    <source>
        <dbReference type="PROSITE" id="PS51186"/>
    </source>
</evidence>
<dbReference type="PANTHER" id="PTHR43792:SF1">
    <property type="entry name" value="N-ACETYLTRANSFERASE DOMAIN-CONTAINING PROTEIN"/>
    <property type="match status" value="1"/>
</dbReference>
<protein>
    <submittedName>
        <fullName evidence="2">N-acetyltransferase</fullName>
    </submittedName>
</protein>
<dbReference type="PANTHER" id="PTHR43792">
    <property type="entry name" value="GNAT FAMILY, PUTATIVE (AFU_ORTHOLOGUE AFUA_3G00765)-RELATED-RELATED"/>
    <property type="match status" value="1"/>
</dbReference>
<dbReference type="Proteomes" id="UP000286434">
    <property type="component" value="Unassembled WGS sequence"/>
</dbReference>
<dbReference type="GO" id="GO:0016747">
    <property type="term" value="F:acyltransferase activity, transferring groups other than amino-acyl groups"/>
    <property type="evidence" value="ECO:0007669"/>
    <property type="project" value="InterPro"/>
</dbReference>
<dbReference type="AlphaFoldDB" id="A0AAX1ZZA6"/>
<gene>
    <name evidence="2" type="ORF">EA138_09670</name>
</gene>
<proteinExistence type="predicted"/>
<organism evidence="2 3">
    <name type="scientific">Anoxybacillus flavithermus</name>
    <dbReference type="NCBI Taxonomy" id="33934"/>
    <lineage>
        <taxon>Bacteria</taxon>
        <taxon>Bacillati</taxon>
        <taxon>Bacillota</taxon>
        <taxon>Bacilli</taxon>
        <taxon>Bacillales</taxon>
        <taxon>Anoxybacillaceae</taxon>
        <taxon>Anoxybacillus</taxon>
    </lineage>
</organism>
<name>A0AAX1ZZA6_9BACL</name>
<dbReference type="SUPFAM" id="SSF55729">
    <property type="entry name" value="Acyl-CoA N-acyltransferases (Nat)"/>
    <property type="match status" value="1"/>
</dbReference>
<dbReference type="InterPro" id="IPR051531">
    <property type="entry name" value="N-acetyltransferase"/>
</dbReference>
<dbReference type="Pfam" id="PF13302">
    <property type="entry name" value="Acetyltransf_3"/>
    <property type="match status" value="1"/>
</dbReference>
<feature type="domain" description="N-acetyltransferase" evidence="1">
    <location>
        <begin position="4"/>
        <end position="162"/>
    </location>
</feature>
<accession>A0AAX1ZZA6</accession>
<sequence length="179" mass="20971">MGKVILVPHKIEYVKELYELSKDPEVHKHLNFDNPSFESTKEFVRYVIKAEEIGNEVSRVILNKEQKVVGVITLMNINYVQSHCHIGFWIGKEYWGKGYIQDALNQMLTLAFNELNLNLVFAGARKENIRSQKFQEKIPYVSTKVNEQYPEVVRFLEAKENTSCILNVIKKEDFKKYII</sequence>
<dbReference type="InterPro" id="IPR016181">
    <property type="entry name" value="Acyl_CoA_acyltransferase"/>
</dbReference>
<comment type="caution">
    <text evidence="2">The sequence shown here is derived from an EMBL/GenBank/DDBJ whole genome shotgun (WGS) entry which is preliminary data.</text>
</comment>
<dbReference type="PROSITE" id="PS51186">
    <property type="entry name" value="GNAT"/>
    <property type="match status" value="1"/>
</dbReference>
<dbReference type="InterPro" id="IPR000182">
    <property type="entry name" value="GNAT_dom"/>
</dbReference>
<dbReference type="Gene3D" id="3.40.630.30">
    <property type="match status" value="1"/>
</dbReference>
<reference evidence="2 3" key="1">
    <citation type="submission" date="2019-01" db="EMBL/GenBank/DDBJ databases">
        <title>Anoxybacillus flavithermus in powdered infant formula.</title>
        <authorList>
            <person name="Rhee M.S."/>
            <person name="Choi I.-G."/>
            <person name="Cho T.J."/>
            <person name="Park B."/>
        </authorList>
    </citation>
    <scope>NUCLEOTIDE SEQUENCE [LARGE SCALE GENOMIC DNA]</scope>
    <source>
        <strain evidence="2 3">FHS-PPAM212</strain>
    </source>
</reference>